<keyword evidence="1" id="KW-1185">Reference proteome</keyword>
<reference evidence="2" key="1">
    <citation type="submission" date="2022-11" db="UniProtKB">
        <authorList>
            <consortium name="WormBaseParasite"/>
        </authorList>
    </citation>
    <scope>IDENTIFICATION</scope>
</reference>
<accession>A0A914L960</accession>
<proteinExistence type="predicted"/>
<protein>
    <submittedName>
        <fullName evidence="2">Uncharacterized protein</fullName>
    </submittedName>
</protein>
<dbReference type="AlphaFoldDB" id="A0A914L960"/>
<dbReference type="Proteomes" id="UP000887563">
    <property type="component" value="Unplaced"/>
</dbReference>
<organism evidence="1 2">
    <name type="scientific">Meloidogyne incognita</name>
    <name type="common">Southern root-knot nematode worm</name>
    <name type="synonym">Oxyuris incognita</name>
    <dbReference type="NCBI Taxonomy" id="6306"/>
    <lineage>
        <taxon>Eukaryota</taxon>
        <taxon>Metazoa</taxon>
        <taxon>Ecdysozoa</taxon>
        <taxon>Nematoda</taxon>
        <taxon>Chromadorea</taxon>
        <taxon>Rhabditida</taxon>
        <taxon>Tylenchina</taxon>
        <taxon>Tylenchomorpha</taxon>
        <taxon>Tylenchoidea</taxon>
        <taxon>Meloidogynidae</taxon>
        <taxon>Meloidogyninae</taxon>
        <taxon>Meloidogyne</taxon>
        <taxon>Meloidogyne incognita group</taxon>
    </lineage>
</organism>
<dbReference type="WBParaSite" id="Minc3s00349g10751">
    <property type="protein sequence ID" value="Minc3s00349g10751"/>
    <property type="gene ID" value="Minc3s00349g10751"/>
</dbReference>
<evidence type="ECO:0000313" key="1">
    <source>
        <dbReference type="Proteomes" id="UP000887563"/>
    </source>
</evidence>
<name>A0A914L960_MELIC</name>
<sequence length="213" mass="24497">METKCDAMTVSVPFWSAQPIGHSPAILKFSQYFLLTSENNEINNEEEDIGENGEEEDNKILNNDNQQFKFPRICHQKEDENVDGQGLLPFAIRTHILQNCALSHLRICRQLYSPSGPRCQNWWKQIPDSLLSIHSIAQFILLSANCYKEKNSPKEMLKLIKCIRKVGWNCPLHPIESEMAPHIEGQIFNQVNNKKTCLLPLKLEVNQHFPLTS</sequence>
<evidence type="ECO:0000313" key="2">
    <source>
        <dbReference type="WBParaSite" id="Minc3s00349g10751"/>
    </source>
</evidence>